<dbReference type="Pfam" id="PF05147">
    <property type="entry name" value="LANC_like"/>
    <property type="match status" value="1"/>
</dbReference>
<dbReference type="InterPro" id="IPR007822">
    <property type="entry name" value="LANC-like"/>
</dbReference>
<dbReference type="Gene3D" id="1.50.10.20">
    <property type="match status" value="1"/>
</dbReference>
<protein>
    <recommendedName>
        <fullName evidence="4">Lanthionine synthetase C family protein</fullName>
    </recommendedName>
</protein>
<dbReference type="GO" id="GO:0031179">
    <property type="term" value="P:peptide modification"/>
    <property type="evidence" value="ECO:0007669"/>
    <property type="project" value="InterPro"/>
</dbReference>
<evidence type="ECO:0008006" key="4">
    <source>
        <dbReference type="Google" id="ProtNLM"/>
    </source>
</evidence>
<dbReference type="EMBL" id="CP001843">
    <property type="protein sequence ID" value="AEF84476.1"/>
    <property type="molecule type" value="Genomic_DNA"/>
</dbReference>
<dbReference type="RefSeq" id="WP_015706936.1">
    <property type="nucleotide sequence ID" value="NC_015578.1"/>
</dbReference>
<reference evidence="3" key="1">
    <citation type="submission" date="2009-12" db="EMBL/GenBank/DDBJ databases">
        <title>Complete sequence of Treponema primitia strain ZAS-2.</title>
        <authorList>
            <person name="Tetu S.G."/>
            <person name="Matson E."/>
            <person name="Ren Q."/>
            <person name="Seshadri R."/>
            <person name="Elbourne L."/>
            <person name="Hassan K.A."/>
            <person name="Durkin A."/>
            <person name="Radune D."/>
            <person name="Mohamoud Y."/>
            <person name="Shay R."/>
            <person name="Jin S."/>
            <person name="Zhang X."/>
            <person name="Lucey K."/>
            <person name="Ballor N.R."/>
            <person name="Ottesen E."/>
            <person name="Rosenthal R."/>
            <person name="Allen A."/>
            <person name="Leadbetter J.R."/>
            <person name="Paulsen I.T."/>
        </authorList>
    </citation>
    <scope>NUCLEOTIDE SEQUENCE [LARGE SCALE GENOMIC DNA]</scope>
    <source>
        <strain evidence="3">ATCC BAA-887 / DSM 12427 / ZAS-2</strain>
    </source>
</reference>
<dbReference type="HOGENOM" id="CLU_049722_0_0_12"/>
<feature type="binding site" evidence="1">
    <location>
        <position position="302"/>
    </location>
    <ligand>
        <name>Zn(2+)</name>
        <dbReference type="ChEBI" id="CHEBI:29105"/>
    </ligand>
</feature>
<dbReference type="KEGG" id="tpi:TREPR_3342"/>
<dbReference type="STRING" id="545694.TREPR_3342"/>
<keyword evidence="1" id="KW-0862">Zinc</keyword>
<dbReference type="PRINTS" id="PR01950">
    <property type="entry name" value="LANCSUPER"/>
</dbReference>
<name>F5YK75_TREPZ</name>
<dbReference type="CDD" id="cd04434">
    <property type="entry name" value="LanC_like"/>
    <property type="match status" value="1"/>
</dbReference>
<organism evidence="2 3">
    <name type="scientific">Treponema primitia (strain ATCC BAA-887 / DSM 12427 / ZAS-2)</name>
    <dbReference type="NCBI Taxonomy" id="545694"/>
    <lineage>
        <taxon>Bacteria</taxon>
        <taxon>Pseudomonadati</taxon>
        <taxon>Spirochaetota</taxon>
        <taxon>Spirochaetia</taxon>
        <taxon>Spirochaetales</taxon>
        <taxon>Treponemataceae</taxon>
        <taxon>Treponema</taxon>
    </lineage>
</organism>
<gene>
    <name evidence="2" type="ordered locus">TREPR_3342</name>
</gene>
<feature type="binding site" evidence="1">
    <location>
        <position position="303"/>
    </location>
    <ligand>
        <name>Zn(2+)</name>
        <dbReference type="ChEBI" id="CHEBI:29105"/>
    </ligand>
</feature>
<evidence type="ECO:0000313" key="2">
    <source>
        <dbReference type="EMBL" id="AEF84476.1"/>
    </source>
</evidence>
<sequence length="454" mass="49475">MDINLYPVHTEAAARDYLLGARTTAEYIRSSAVSDEKGVFWQDEKGQEPQIDFYNGSAGIIIFFLQLAKATGDGSYLQDALGGGNYILNELKRTNYEYPIKSKFASFHTYVENAPTFYTGGFAGVAFSLIELSKASGNRLYEQAALALTEKIAASAKPVESGVIWTGFSGANHDAGTIVYLLYASNHFKRLEWRTLAAEGGRAIISTGISHGVDQVEYKGFKNPLLRPDAPETIYPNFAYGTAGMSYALAKLYEETGDRDFLEAAEKGASYLISIASPVKDGKLIAHHLPHHEDEIFYLSTCHGPAGTARLFVLLNRLTKNQKYQNFYEELIRGIIATGAPEYHSAGYWNCHSQCCGTAGILNLFIGIWIESGKKAYLDYATRAGKVLLGSAKFDGEKAVWYQAFSRTNPGKVDAVLGYSEGAAGIGAALLQLATALDGSFNTIRLPDDPFAAK</sequence>
<dbReference type="SMART" id="SM01260">
    <property type="entry name" value="LANC_like"/>
    <property type="match status" value="1"/>
</dbReference>
<evidence type="ECO:0000313" key="3">
    <source>
        <dbReference type="Proteomes" id="UP000009223"/>
    </source>
</evidence>
<dbReference type="eggNOG" id="COG4403">
    <property type="taxonomic scope" value="Bacteria"/>
</dbReference>
<dbReference type="GO" id="GO:0046872">
    <property type="term" value="F:metal ion binding"/>
    <property type="evidence" value="ECO:0007669"/>
    <property type="project" value="UniProtKB-KW"/>
</dbReference>
<dbReference type="AlphaFoldDB" id="F5YK75"/>
<keyword evidence="3" id="KW-1185">Reference proteome</keyword>
<evidence type="ECO:0000256" key="1">
    <source>
        <dbReference type="PIRSR" id="PIRSR607822-1"/>
    </source>
</evidence>
<dbReference type="Proteomes" id="UP000009223">
    <property type="component" value="Chromosome"/>
</dbReference>
<accession>F5YK75</accession>
<keyword evidence="1" id="KW-0479">Metal-binding</keyword>
<proteinExistence type="predicted"/>
<reference evidence="2 3" key="2">
    <citation type="journal article" date="2011" name="ISME J.">
        <title>RNA-seq reveals cooperative metabolic interactions between two termite-gut spirochete species in co-culture.</title>
        <authorList>
            <person name="Rosenthal A.Z."/>
            <person name="Matson E.G."/>
            <person name="Eldar A."/>
            <person name="Leadbetter J.R."/>
        </authorList>
    </citation>
    <scope>NUCLEOTIDE SEQUENCE [LARGE SCALE GENOMIC DNA]</scope>
    <source>
        <strain evidence="3">ATCC BAA-887 / DSM 12427 / ZAS-2</strain>
    </source>
</reference>
<dbReference type="SUPFAM" id="SSF158745">
    <property type="entry name" value="LanC-like"/>
    <property type="match status" value="1"/>
</dbReference>